<evidence type="ECO:0000256" key="1">
    <source>
        <dbReference type="HAMAP-Rule" id="MF_00122"/>
    </source>
</evidence>
<keyword evidence="1" id="KW-0648">Protein biosynthesis</keyword>
<dbReference type="PANTHER" id="PTHR15004:SF0">
    <property type="entry name" value="GLUTAMYL-TRNA(GLN) AMIDOTRANSFERASE SUBUNIT C, MITOCHONDRIAL"/>
    <property type="match status" value="1"/>
</dbReference>
<keyword evidence="3" id="KW-1185">Reference proteome</keyword>
<comment type="catalytic activity">
    <reaction evidence="1">
        <text>L-aspartyl-tRNA(Asn) + L-glutamine + ATP + H2O = L-asparaginyl-tRNA(Asn) + L-glutamate + ADP + phosphate + 2 H(+)</text>
        <dbReference type="Rhea" id="RHEA:14513"/>
        <dbReference type="Rhea" id="RHEA-COMP:9674"/>
        <dbReference type="Rhea" id="RHEA-COMP:9677"/>
        <dbReference type="ChEBI" id="CHEBI:15377"/>
        <dbReference type="ChEBI" id="CHEBI:15378"/>
        <dbReference type="ChEBI" id="CHEBI:29985"/>
        <dbReference type="ChEBI" id="CHEBI:30616"/>
        <dbReference type="ChEBI" id="CHEBI:43474"/>
        <dbReference type="ChEBI" id="CHEBI:58359"/>
        <dbReference type="ChEBI" id="CHEBI:78515"/>
        <dbReference type="ChEBI" id="CHEBI:78516"/>
        <dbReference type="ChEBI" id="CHEBI:456216"/>
    </reaction>
</comment>
<dbReference type="InterPro" id="IPR036113">
    <property type="entry name" value="Asp/Glu-ADT_sf_sub_c"/>
</dbReference>
<accession>A0A7K3WRK6</accession>
<organism evidence="2 3">
    <name type="scientific">Cryomorpha ignava</name>
    <dbReference type="NCBI Taxonomy" id="101383"/>
    <lineage>
        <taxon>Bacteria</taxon>
        <taxon>Pseudomonadati</taxon>
        <taxon>Bacteroidota</taxon>
        <taxon>Flavobacteriia</taxon>
        <taxon>Flavobacteriales</taxon>
        <taxon>Cryomorphaceae</taxon>
        <taxon>Cryomorpha</taxon>
    </lineage>
</organism>
<keyword evidence="1" id="KW-0436">Ligase</keyword>
<dbReference type="EC" id="6.3.5.-" evidence="1"/>
<name>A0A7K3WRK6_9FLAO</name>
<dbReference type="RefSeq" id="WP_163285509.1">
    <property type="nucleotide sequence ID" value="NZ_JAAGVY010000020.1"/>
</dbReference>
<evidence type="ECO:0000313" key="2">
    <source>
        <dbReference type="EMBL" id="NEN24114.1"/>
    </source>
</evidence>
<dbReference type="GO" id="GO:0050567">
    <property type="term" value="F:glutaminyl-tRNA synthase (glutamine-hydrolyzing) activity"/>
    <property type="evidence" value="ECO:0007669"/>
    <property type="project" value="UniProtKB-UniRule"/>
</dbReference>
<dbReference type="HAMAP" id="MF_00122">
    <property type="entry name" value="GatC"/>
    <property type="match status" value="1"/>
</dbReference>
<dbReference type="GO" id="GO:0070681">
    <property type="term" value="P:glutaminyl-tRNAGln biosynthesis via transamidation"/>
    <property type="evidence" value="ECO:0007669"/>
    <property type="project" value="TreeGrafter"/>
</dbReference>
<comment type="function">
    <text evidence="1">Allows the formation of correctly charged Asn-tRNA(Asn) or Gln-tRNA(Gln) through the transamidation of misacylated Asp-tRNA(Asn) or Glu-tRNA(Gln) in organisms which lack either or both of asparaginyl-tRNA or glutaminyl-tRNA synthetases. The reaction takes place in the presence of glutamine and ATP through an activated phospho-Asp-tRNA(Asn) or phospho-Glu-tRNA(Gln).</text>
</comment>
<dbReference type="NCBIfam" id="TIGR00135">
    <property type="entry name" value="gatC"/>
    <property type="match status" value="1"/>
</dbReference>
<reference evidence="2 3" key="1">
    <citation type="submission" date="2020-02" db="EMBL/GenBank/DDBJ databases">
        <title>Out from the shadows clarifying the taxonomy of the family Cryomorphaceae and related taxa by utilizing the GTDB taxonomic framework.</title>
        <authorList>
            <person name="Bowman J.P."/>
        </authorList>
    </citation>
    <scope>NUCLEOTIDE SEQUENCE [LARGE SCALE GENOMIC DNA]</scope>
    <source>
        <strain evidence="2 3">QSSC 1-22</strain>
    </source>
</reference>
<comment type="similarity">
    <text evidence="1">Belongs to the GatC family.</text>
</comment>
<keyword evidence="1" id="KW-0547">Nucleotide-binding</keyword>
<dbReference type="GO" id="GO:0006450">
    <property type="term" value="P:regulation of translational fidelity"/>
    <property type="evidence" value="ECO:0007669"/>
    <property type="project" value="InterPro"/>
</dbReference>
<dbReference type="SUPFAM" id="SSF141000">
    <property type="entry name" value="Glu-tRNAGln amidotransferase C subunit"/>
    <property type="match status" value="1"/>
</dbReference>
<dbReference type="InterPro" id="IPR003837">
    <property type="entry name" value="GatC"/>
</dbReference>
<evidence type="ECO:0000313" key="3">
    <source>
        <dbReference type="Proteomes" id="UP000486602"/>
    </source>
</evidence>
<dbReference type="GO" id="GO:0005524">
    <property type="term" value="F:ATP binding"/>
    <property type="evidence" value="ECO:0007669"/>
    <property type="project" value="UniProtKB-KW"/>
</dbReference>
<keyword evidence="2" id="KW-0808">Transferase</keyword>
<comment type="subunit">
    <text evidence="1">Heterotrimer of A, B and C subunits.</text>
</comment>
<dbReference type="AlphaFoldDB" id="A0A7K3WRK6"/>
<comment type="caution">
    <text evidence="2">The sequence shown here is derived from an EMBL/GenBank/DDBJ whole genome shotgun (WGS) entry which is preliminary data.</text>
</comment>
<keyword evidence="1" id="KW-0067">ATP-binding</keyword>
<comment type="catalytic activity">
    <reaction evidence="1">
        <text>L-glutamyl-tRNA(Gln) + L-glutamine + ATP + H2O = L-glutaminyl-tRNA(Gln) + L-glutamate + ADP + phosphate + H(+)</text>
        <dbReference type="Rhea" id="RHEA:17521"/>
        <dbReference type="Rhea" id="RHEA-COMP:9681"/>
        <dbReference type="Rhea" id="RHEA-COMP:9684"/>
        <dbReference type="ChEBI" id="CHEBI:15377"/>
        <dbReference type="ChEBI" id="CHEBI:15378"/>
        <dbReference type="ChEBI" id="CHEBI:29985"/>
        <dbReference type="ChEBI" id="CHEBI:30616"/>
        <dbReference type="ChEBI" id="CHEBI:43474"/>
        <dbReference type="ChEBI" id="CHEBI:58359"/>
        <dbReference type="ChEBI" id="CHEBI:78520"/>
        <dbReference type="ChEBI" id="CHEBI:78521"/>
        <dbReference type="ChEBI" id="CHEBI:456216"/>
    </reaction>
</comment>
<protein>
    <recommendedName>
        <fullName evidence="1">Aspartyl/glutamyl-tRNA(Asn/Gln) amidotransferase subunit C</fullName>
        <shortName evidence="1">Asp/Glu-ADT subunit C</shortName>
        <ecNumber evidence="1">6.3.5.-</ecNumber>
    </recommendedName>
</protein>
<proteinExistence type="inferred from homology"/>
<dbReference type="PANTHER" id="PTHR15004">
    <property type="entry name" value="GLUTAMYL-TRNA(GLN) AMIDOTRANSFERASE SUBUNIT C, MITOCHONDRIAL"/>
    <property type="match status" value="1"/>
</dbReference>
<dbReference type="Gene3D" id="1.10.20.60">
    <property type="entry name" value="Glu-tRNAGln amidotransferase C subunit, N-terminal domain"/>
    <property type="match status" value="1"/>
</dbReference>
<dbReference type="EMBL" id="JAAGVY010000020">
    <property type="protein sequence ID" value="NEN24114.1"/>
    <property type="molecule type" value="Genomic_DNA"/>
</dbReference>
<dbReference type="Pfam" id="PF02686">
    <property type="entry name" value="GatC"/>
    <property type="match status" value="1"/>
</dbReference>
<sequence length="98" mass="11270">MEVDDKLIDKLASLSKLEFKADEKEAIKKDMARMLSFFEQLTEINTDGLEPLIHINPETNVYRADKITEELSQAQALKNGPNHDSFYFKVPKVVENKD</sequence>
<dbReference type="GO" id="GO:0006412">
    <property type="term" value="P:translation"/>
    <property type="evidence" value="ECO:0007669"/>
    <property type="project" value="UniProtKB-UniRule"/>
</dbReference>
<gene>
    <name evidence="1 2" type="primary">gatC</name>
    <name evidence="2" type="ORF">G3O08_11440</name>
</gene>
<dbReference type="GO" id="GO:0016740">
    <property type="term" value="F:transferase activity"/>
    <property type="evidence" value="ECO:0007669"/>
    <property type="project" value="UniProtKB-KW"/>
</dbReference>
<dbReference type="Proteomes" id="UP000486602">
    <property type="component" value="Unassembled WGS sequence"/>
</dbReference>